<protein>
    <recommendedName>
        <fullName evidence="2">N-acetyltransferase domain-containing protein</fullName>
    </recommendedName>
</protein>
<dbReference type="CDD" id="cd04301">
    <property type="entry name" value="NAT_SF"/>
    <property type="match status" value="1"/>
</dbReference>
<evidence type="ECO:0000259" key="2">
    <source>
        <dbReference type="PROSITE" id="PS51186"/>
    </source>
</evidence>
<dbReference type="EMBL" id="ML992673">
    <property type="protein sequence ID" value="KAF2212396.1"/>
    <property type="molecule type" value="Genomic_DNA"/>
</dbReference>
<evidence type="ECO:0000256" key="1">
    <source>
        <dbReference type="SAM" id="MobiDB-lite"/>
    </source>
</evidence>
<gene>
    <name evidence="3" type="ORF">CERZMDRAFT_84745</name>
</gene>
<evidence type="ECO:0000313" key="4">
    <source>
        <dbReference type="Proteomes" id="UP000799539"/>
    </source>
</evidence>
<feature type="region of interest" description="Disordered" evidence="1">
    <location>
        <begin position="250"/>
        <end position="289"/>
    </location>
</feature>
<dbReference type="Gene3D" id="3.40.630.30">
    <property type="match status" value="1"/>
</dbReference>
<name>A0A6A6FG46_9PEZI</name>
<feature type="compositionally biased region" description="Low complexity" evidence="1">
    <location>
        <begin position="272"/>
        <end position="282"/>
    </location>
</feature>
<dbReference type="PANTHER" id="PTHR42791">
    <property type="entry name" value="GNAT FAMILY ACETYLTRANSFERASE"/>
    <property type="match status" value="1"/>
</dbReference>
<evidence type="ECO:0000313" key="3">
    <source>
        <dbReference type="EMBL" id="KAF2212396.1"/>
    </source>
</evidence>
<dbReference type="SUPFAM" id="SSF55729">
    <property type="entry name" value="Acyl-CoA N-acyltransferases (Nat)"/>
    <property type="match status" value="1"/>
</dbReference>
<dbReference type="OrthoDB" id="2115692at2759"/>
<accession>A0A6A6FG46</accession>
<dbReference type="InterPro" id="IPR016181">
    <property type="entry name" value="Acyl_CoA_acyltransferase"/>
</dbReference>
<dbReference type="InterPro" id="IPR052523">
    <property type="entry name" value="Trichothecene_AcTrans"/>
</dbReference>
<dbReference type="GO" id="GO:0016747">
    <property type="term" value="F:acyltransferase activity, transferring groups other than amino-acyl groups"/>
    <property type="evidence" value="ECO:0007669"/>
    <property type="project" value="InterPro"/>
</dbReference>
<feature type="domain" description="N-acetyltransferase" evidence="2">
    <location>
        <begin position="102"/>
        <end position="244"/>
    </location>
</feature>
<dbReference type="InterPro" id="IPR000182">
    <property type="entry name" value="GNAT_dom"/>
</dbReference>
<organism evidence="3 4">
    <name type="scientific">Cercospora zeae-maydis SCOH1-5</name>
    <dbReference type="NCBI Taxonomy" id="717836"/>
    <lineage>
        <taxon>Eukaryota</taxon>
        <taxon>Fungi</taxon>
        <taxon>Dikarya</taxon>
        <taxon>Ascomycota</taxon>
        <taxon>Pezizomycotina</taxon>
        <taxon>Dothideomycetes</taxon>
        <taxon>Dothideomycetidae</taxon>
        <taxon>Mycosphaerellales</taxon>
        <taxon>Mycosphaerellaceae</taxon>
        <taxon>Cercospora</taxon>
    </lineage>
</organism>
<sequence>MSPLIVDQFRSTPASAYRRRPWSKSFAMTSARPDDVPSIVNIEFDAFKGETTNHILSYRDYTQPAHRQRALRLYRTAMNGMCNRRRSPSARRVERETTTDDVRFRKVTDLDNKLIISFTKYEFKTYTQDELASPADIGHEEESLMNRKWFALNEQLKRDYMGTQRHCYVNMLATLTAHQHRGAARMLLEAVLREADDAGIECYLEATDAAKPLYERRGFQTVNVLEFDPAQYGVDGFRTERQTIMVRGAWDSTTKQRKPVRSWHEATGREGSPSPTSSSNENSENEDGA</sequence>
<keyword evidence="4" id="KW-1185">Reference proteome</keyword>
<proteinExistence type="predicted"/>
<dbReference type="PROSITE" id="PS51186">
    <property type="entry name" value="GNAT"/>
    <property type="match status" value="1"/>
</dbReference>
<dbReference type="Pfam" id="PF13673">
    <property type="entry name" value="Acetyltransf_10"/>
    <property type="match status" value="1"/>
</dbReference>
<dbReference type="AlphaFoldDB" id="A0A6A6FG46"/>
<reference evidence="3" key="1">
    <citation type="journal article" date="2020" name="Stud. Mycol.">
        <title>101 Dothideomycetes genomes: a test case for predicting lifestyles and emergence of pathogens.</title>
        <authorList>
            <person name="Haridas S."/>
            <person name="Albert R."/>
            <person name="Binder M."/>
            <person name="Bloem J."/>
            <person name="Labutti K."/>
            <person name="Salamov A."/>
            <person name="Andreopoulos B."/>
            <person name="Baker S."/>
            <person name="Barry K."/>
            <person name="Bills G."/>
            <person name="Bluhm B."/>
            <person name="Cannon C."/>
            <person name="Castanera R."/>
            <person name="Culley D."/>
            <person name="Daum C."/>
            <person name="Ezra D."/>
            <person name="Gonzalez J."/>
            <person name="Henrissat B."/>
            <person name="Kuo A."/>
            <person name="Liang C."/>
            <person name="Lipzen A."/>
            <person name="Lutzoni F."/>
            <person name="Magnuson J."/>
            <person name="Mondo S."/>
            <person name="Nolan M."/>
            <person name="Ohm R."/>
            <person name="Pangilinan J."/>
            <person name="Park H.-J."/>
            <person name="Ramirez L."/>
            <person name="Alfaro M."/>
            <person name="Sun H."/>
            <person name="Tritt A."/>
            <person name="Yoshinaga Y."/>
            <person name="Zwiers L.-H."/>
            <person name="Turgeon B."/>
            <person name="Goodwin S."/>
            <person name="Spatafora J."/>
            <person name="Crous P."/>
            <person name="Grigoriev I."/>
        </authorList>
    </citation>
    <scope>NUCLEOTIDE SEQUENCE</scope>
    <source>
        <strain evidence="3">SCOH1-5</strain>
    </source>
</reference>
<dbReference type="Proteomes" id="UP000799539">
    <property type="component" value="Unassembled WGS sequence"/>
</dbReference>
<dbReference type="PANTHER" id="PTHR42791:SF14">
    <property type="entry name" value="N-ACETYLTRANSFERASE DOMAIN-CONTAINING PROTEIN"/>
    <property type="match status" value="1"/>
</dbReference>